<dbReference type="EMBL" id="KZ288231">
    <property type="protein sequence ID" value="PBC31561.1"/>
    <property type="molecule type" value="Genomic_DNA"/>
</dbReference>
<evidence type="ECO:0000313" key="5">
    <source>
        <dbReference type="Proteomes" id="UP000242457"/>
    </source>
</evidence>
<dbReference type="Gene3D" id="3.40.50.300">
    <property type="entry name" value="P-loop containing nucleotide triphosphate hydrolases"/>
    <property type="match status" value="1"/>
</dbReference>
<dbReference type="InterPro" id="IPR001806">
    <property type="entry name" value="Small_GTPase"/>
</dbReference>
<dbReference type="PANTHER" id="PTHR45775:SF6">
    <property type="entry name" value="RAD, GEM_KIR FAMILY MEMBER 2, ISOFORM C"/>
    <property type="match status" value="1"/>
</dbReference>
<feature type="compositionally biased region" description="Polar residues" evidence="3">
    <location>
        <begin position="352"/>
        <end position="362"/>
    </location>
</feature>
<dbReference type="GO" id="GO:0003924">
    <property type="term" value="F:GTPase activity"/>
    <property type="evidence" value="ECO:0007669"/>
    <property type="project" value="InterPro"/>
</dbReference>
<evidence type="ECO:0000256" key="2">
    <source>
        <dbReference type="ARBA" id="ARBA00022553"/>
    </source>
</evidence>
<accession>A0A2A3EKK5</accession>
<dbReference type="AlphaFoldDB" id="A0A2A3EKK5"/>
<feature type="compositionally biased region" description="Polar residues" evidence="3">
    <location>
        <begin position="637"/>
        <end position="646"/>
    </location>
</feature>
<keyword evidence="5" id="KW-1185">Reference proteome</keyword>
<dbReference type="PANTHER" id="PTHR45775">
    <property type="entry name" value="RAD, GEM/KIR FAMILY MEMBER 2, ISOFORM C"/>
    <property type="match status" value="1"/>
</dbReference>
<dbReference type="Proteomes" id="UP000242457">
    <property type="component" value="Unassembled WGS sequence"/>
</dbReference>
<dbReference type="PRINTS" id="PR00449">
    <property type="entry name" value="RASTRNSFRMNG"/>
</dbReference>
<dbReference type="InterPro" id="IPR027417">
    <property type="entry name" value="P-loop_NTPase"/>
</dbReference>
<evidence type="ECO:0000256" key="3">
    <source>
        <dbReference type="SAM" id="MobiDB-lite"/>
    </source>
</evidence>
<dbReference type="OrthoDB" id="5239715at2759"/>
<dbReference type="PROSITE" id="PS51421">
    <property type="entry name" value="RAS"/>
    <property type="match status" value="1"/>
</dbReference>
<evidence type="ECO:0000256" key="1">
    <source>
        <dbReference type="ARBA" id="ARBA00008846"/>
    </source>
</evidence>
<dbReference type="SMART" id="SM00175">
    <property type="entry name" value="RAB"/>
    <property type="match status" value="1"/>
</dbReference>
<feature type="region of interest" description="Disordered" evidence="3">
    <location>
        <begin position="157"/>
        <end position="384"/>
    </location>
</feature>
<dbReference type="SMART" id="SM00173">
    <property type="entry name" value="RAS"/>
    <property type="match status" value="1"/>
</dbReference>
<comment type="similarity">
    <text evidence="1">Belongs to the small GTPase superfamily. RGK family.</text>
</comment>
<dbReference type="SUPFAM" id="SSF52540">
    <property type="entry name" value="P-loop containing nucleoside triphosphate hydrolases"/>
    <property type="match status" value="1"/>
</dbReference>
<dbReference type="GO" id="GO:0005246">
    <property type="term" value="F:calcium channel regulator activity"/>
    <property type="evidence" value="ECO:0007669"/>
    <property type="project" value="TreeGrafter"/>
</dbReference>
<proteinExistence type="inferred from homology"/>
<dbReference type="InterPro" id="IPR051641">
    <property type="entry name" value="RGK_GTP-binding_reg"/>
</dbReference>
<dbReference type="Pfam" id="PF00071">
    <property type="entry name" value="Ras"/>
    <property type="match status" value="1"/>
</dbReference>
<feature type="region of interest" description="Disordered" evidence="3">
    <location>
        <begin position="47"/>
        <end position="121"/>
    </location>
</feature>
<feature type="compositionally biased region" description="Basic and acidic residues" evidence="3">
    <location>
        <begin position="47"/>
        <end position="65"/>
    </location>
</feature>
<sequence>MFKIQKRHYQRLTSNFFLSHYVHNNISTDNFATKIRSRWSIEFYAKREEDKEEKRKENREEKGEQEGTSIIPWRGKKMATNSPGQSIHVKSPRSPRQLPQLPQIPIGGQRSPTQLSVSKSPGTPLVFEFPPEYYPETPNTNFDFEEFGRGLNEAEARAQRSPGYYPRQGCRSPKSPNPDHAHSSPGRKSPIFQFVPETRKNLGKTMSYPPRSPACGTPAIPIRSPSSTGFASKKPFEGHRRNTCFGLNGSKRDGMSATMAASMGHGSSSPKHEREKTMGVEQREGSTASYKNGSRPASVEGGGSSRERGDSPSGKRGGGKRSSHFNRSQGCLNEAENSRSESQEDVYGKNGRNISRRSTSDLTDMGDADTEVTLLSSPRRRGSMKGGLAYLASRRGSRDSQCSNLSNVSNESVGPLNFTAHPRARQRRTSNFLELPAVIYEQVSYCSKLLIASIPETIEMQCQLWSSYKSGEDDTSTLSRFGAALCECRITVPDHIRPRVHSLPEKAYNPRAGEDLYRLRAFSITHKGVVNRGDSIISRRSRSNTSVNSSRKIARHIYTTIGERQPTSLFARLDQQQLYFFARRREKSCCSSQRGAEYVPTRKYLLSDEERHFSKAKGIELEWGFYRISTTHLWRSPSSRNSNVSGERSPFEGSCCSGQGVGADSTESEEMEEVSKYRVVLLGDSGVGKTALVSQFMTSEYINTYDASLDDEFGEKTVSILLDGEESEMVFIDHPHVEMSVENSLSTYEPHACIVVYSTVSRTSFQVAEEILNYLWREHYTQERSVIVVGNKSDLARSRTITANGKMARTVFENW</sequence>
<name>A0A2A3EKK5_APICC</name>
<gene>
    <name evidence="4" type="ORF">APICC_07667</name>
</gene>
<organism evidence="4 5">
    <name type="scientific">Apis cerana cerana</name>
    <name type="common">Oriental honeybee</name>
    <dbReference type="NCBI Taxonomy" id="94128"/>
    <lineage>
        <taxon>Eukaryota</taxon>
        <taxon>Metazoa</taxon>
        <taxon>Ecdysozoa</taxon>
        <taxon>Arthropoda</taxon>
        <taxon>Hexapoda</taxon>
        <taxon>Insecta</taxon>
        <taxon>Pterygota</taxon>
        <taxon>Neoptera</taxon>
        <taxon>Endopterygota</taxon>
        <taxon>Hymenoptera</taxon>
        <taxon>Apocrita</taxon>
        <taxon>Aculeata</taxon>
        <taxon>Apoidea</taxon>
        <taxon>Anthophila</taxon>
        <taxon>Apidae</taxon>
        <taxon>Apis</taxon>
    </lineage>
</organism>
<reference evidence="4 5" key="1">
    <citation type="submission" date="2014-07" db="EMBL/GenBank/DDBJ databases">
        <title>Genomic and transcriptomic analysis on Apis cerana provide comprehensive insights into honey bee biology.</title>
        <authorList>
            <person name="Diao Q."/>
            <person name="Sun L."/>
            <person name="Zheng H."/>
            <person name="Zheng H."/>
            <person name="Xu S."/>
            <person name="Wang S."/>
            <person name="Zeng Z."/>
            <person name="Hu F."/>
            <person name="Su S."/>
            <person name="Wu J."/>
        </authorList>
    </citation>
    <scope>NUCLEOTIDE SEQUENCE [LARGE SCALE GENOMIC DNA]</scope>
    <source>
        <tissue evidence="4">Pupae without intestine</tissue>
    </source>
</reference>
<dbReference type="GO" id="GO:0005525">
    <property type="term" value="F:GTP binding"/>
    <property type="evidence" value="ECO:0007669"/>
    <property type="project" value="InterPro"/>
</dbReference>
<feature type="compositionally biased region" description="Polar residues" evidence="3">
    <location>
        <begin position="110"/>
        <end position="121"/>
    </location>
</feature>
<dbReference type="PROSITE" id="PS51419">
    <property type="entry name" value="RAB"/>
    <property type="match status" value="1"/>
</dbReference>
<keyword evidence="2" id="KW-0597">Phosphoprotein</keyword>
<dbReference type="STRING" id="94128.A0A2A3EKK5"/>
<feature type="region of interest" description="Disordered" evidence="3">
    <location>
        <begin position="637"/>
        <end position="668"/>
    </location>
</feature>
<feature type="compositionally biased region" description="Low complexity" evidence="3">
    <location>
        <begin position="92"/>
        <end position="109"/>
    </location>
</feature>
<protein>
    <submittedName>
        <fullName evidence="4">GTP-binding protein REM</fullName>
    </submittedName>
</protein>
<evidence type="ECO:0000313" key="4">
    <source>
        <dbReference type="EMBL" id="PBC31561.1"/>
    </source>
</evidence>
<feature type="compositionally biased region" description="Basic and acidic residues" evidence="3">
    <location>
        <begin position="270"/>
        <end position="284"/>
    </location>
</feature>
<dbReference type="GO" id="GO:0005886">
    <property type="term" value="C:plasma membrane"/>
    <property type="evidence" value="ECO:0007669"/>
    <property type="project" value="TreeGrafter"/>
</dbReference>